<dbReference type="AlphaFoldDB" id="A0A158D945"/>
<evidence type="ECO:0000313" key="8">
    <source>
        <dbReference type="Proteomes" id="UP000054851"/>
    </source>
</evidence>
<comment type="caution">
    <text evidence="7">The sequence shown here is derived from an EMBL/GenBank/DDBJ whole genome shotgun (WGS) entry which is preliminary data.</text>
</comment>
<dbReference type="Pfam" id="PF13458">
    <property type="entry name" value="Peripla_BP_6"/>
    <property type="match status" value="1"/>
</dbReference>
<dbReference type="Proteomes" id="UP000054851">
    <property type="component" value="Unassembled WGS sequence"/>
</dbReference>
<keyword evidence="2" id="KW-0813">Transport</keyword>
<comment type="similarity">
    <text evidence="1">Belongs to the leucine-binding protein family.</text>
</comment>
<dbReference type="CDD" id="cd06342">
    <property type="entry name" value="PBP1_ABC_LIVBP-like"/>
    <property type="match status" value="1"/>
</dbReference>
<feature type="chain" id="PRO_5007623830" evidence="5">
    <location>
        <begin position="24"/>
        <end position="374"/>
    </location>
</feature>
<organism evidence="7 8">
    <name type="scientific">Caballeronia hypogeia</name>
    <dbReference type="NCBI Taxonomy" id="1777140"/>
    <lineage>
        <taxon>Bacteria</taxon>
        <taxon>Pseudomonadati</taxon>
        <taxon>Pseudomonadota</taxon>
        <taxon>Betaproteobacteria</taxon>
        <taxon>Burkholderiales</taxon>
        <taxon>Burkholderiaceae</taxon>
        <taxon>Caballeronia</taxon>
    </lineage>
</organism>
<dbReference type="GO" id="GO:0006865">
    <property type="term" value="P:amino acid transport"/>
    <property type="evidence" value="ECO:0007669"/>
    <property type="project" value="UniProtKB-KW"/>
</dbReference>
<protein>
    <submittedName>
        <fullName evidence="7">Extracellular ligand-binding receptor</fullName>
    </submittedName>
</protein>
<gene>
    <name evidence="7" type="ORF">AWB79_06681</name>
</gene>
<dbReference type="Gene3D" id="3.40.50.2300">
    <property type="match status" value="2"/>
</dbReference>
<evidence type="ECO:0000259" key="6">
    <source>
        <dbReference type="Pfam" id="PF13458"/>
    </source>
</evidence>
<keyword evidence="3 5" id="KW-0732">Signal</keyword>
<evidence type="ECO:0000256" key="5">
    <source>
        <dbReference type="SAM" id="SignalP"/>
    </source>
</evidence>
<accession>A0A158D945</accession>
<sequence length="374" mass="39358">MIRLNKVMAAVVCGAALVGYAHADDTVKIGVAGPLTGGLAQQGKDVENGARLAVEQINAAGIKIKGAPLHLEIISEDDRADPKTAVTVAQKLVDDGVVGVIGHLTSGTSLPASKVYSNAGIPEISPSATNPMLTRQGFQTAFRVIGDDAYVGRVVAQYMVKTAGYKNVAVIDDRSAYGQGLADIVVEELKKNGATVVDREFVTPNTLDFRGVLTSAKGKNPQAIFYGGTDSQSGPLRKQMTGLGMHIPLVSSAMATENFIQLAGAAAAEGSVSAESGAPLESMPGGKKFVEQFKKYGPVVLYSPYAYDAVWALAHAMEKANSADPKVFLPAMKKIDFEGVTGQIAFDDKGDLRKTAVTLYQVKGGHFQPMQTVR</sequence>
<evidence type="ECO:0000256" key="3">
    <source>
        <dbReference type="ARBA" id="ARBA00022729"/>
    </source>
</evidence>
<dbReference type="InterPro" id="IPR000709">
    <property type="entry name" value="Leu_Ile_Val-bd"/>
</dbReference>
<dbReference type="PANTHER" id="PTHR47151:SF2">
    <property type="entry name" value="AMINO ACID BINDING PROTEIN"/>
    <property type="match status" value="1"/>
</dbReference>
<dbReference type="InterPro" id="IPR028082">
    <property type="entry name" value="Peripla_BP_I"/>
</dbReference>
<dbReference type="InterPro" id="IPR028081">
    <property type="entry name" value="Leu-bd"/>
</dbReference>
<dbReference type="PANTHER" id="PTHR47151">
    <property type="entry name" value="LEU/ILE/VAL-BINDING ABC TRANSPORTER SUBUNIT"/>
    <property type="match status" value="1"/>
</dbReference>
<evidence type="ECO:0000256" key="4">
    <source>
        <dbReference type="ARBA" id="ARBA00022970"/>
    </source>
</evidence>
<name>A0A158D945_9BURK</name>
<keyword evidence="8" id="KW-1185">Reference proteome</keyword>
<evidence type="ECO:0000313" key="7">
    <source>
        <dbReference type="EMBL" id="SAK91194.1"/>
    </source>
</evidence>
<evidence type="ECO:0000256" key="1">
    <source>
        <dbReference type="ARBA" id="ARBA00010062"/>
    </source>
</evidence>
<dbReference type="EMBL" id="FCOA02000037">
    <property type="protein sequence ID" value="SAK91194.1"/>
    <property type="molecule type" value="Genomic_DNA"/>
</dbReference>
<dbReference type="SUPFAM" id="SSF53822">
    <property type="entry name" value="Periplasmic binding protein-like I"/>
    <property type="match status" value="1"/>
</dbReference>
<reference evidence="7" key="1">
    <citation type="submission" date="2016-01" db="EMBL/GenBank/DDBJ databases">
        <authorList>
            <person name="Peeters C."/>
        </authorList>
    </citation>
    <scope>NUCLEOTIDE SEQUENCE</scope>
    <source>
        <strain evidence="7">LMG 29322</strain>
    </source>
</reference>
<dbReference type="OrthoDB" id="9772589at2"/>
<dbReference type="RefSeq" id="WP_096031649.1">
    <property type="nucleotide sequence ID" value="NZ_FCOA02000037.1"/>
</dbReference>
<feature type="signal peptide" evidence="5">
    <location>
        <begin position="1"/>
        <end position="23"/>
    </location>
</feature>
<proteinExistence type="inferred from homology"/>
<dbReference type="STRING" id="1777140.AWB79_06681"/>
<feature type="domain" description="Leucine-binding protein" evidence="6">
    <location>
        <begin position="26"/>
        <end position="365"/>
    </location>
</feature>
<keyword evidence="7" id="KW-0675">Receptor</keyword>
<evidence type="ECO:0000256" key="2">
    <source>
        <dbReference type="ARBA" id="ARBA00022448"/>
    </source>
</evidence>
<dbReference type="PRINTS" id="PR00337">
    <property type="entry name" value="LEUILEVALBP"/>
</dbReference>
<keyword evidence="4" id="KW-0029">Amino-acid transport</keyword>